<dbReference type="GO" id="GO:0016301">
    <property type="term" value="F:kinase activity"/>
    <property type="evidence" value="ECO:0007669"/>
    <property type="project" value="UniProtKB-KW"/>
</dbReference>
<keyword evidence="2" id="KW-0732">Signal</keyword>
<evidence type="ECO:0000256" key="1">
    <source>
        <dbReference type="ARBA" id="ARBA00022536"/>
    </source>
</evidence>
<protein>
    <submittedName>
        <fullName evidence="9">Protein kinase C-binding protein NELL2</fullName>
    </submittedName>
</protein>
<proteinExistence type="predicted"/>
<dbReference type="FunFam" id="2.10.25.10:FF:000038">
    <property type="entry name" value="Fibrillin 2"/>
    <property type="match status" value="1"/>
</dbReference>
<dbReference type="EMBL" id="GDHF01012952">
    <property type="protein sequence ID" value="JAI39362.1"/>
    <property type="molecule type" value="Transcribed_RNA"/>
</dbReference>
<feature type="region of interest" description="Disordered" evidence="6">
    <location>
        <begin position="2520"/>
        <end position="2540"/>
    </location>
</feature>
<dbReference type="SUPFAM" id="SSF82671">
    <property type="entry name" value="SEA domain"/>
    <property type="match status" value="1"/>
</dbReference>
<dbReference type="PROSITE" id="PS50026">
    <property type="entry name" value="EGF_3"/>
    <property type="match status" value="1"/>
</dbReference>
<dbReference type="SMART" id="SM00179">
    <property type="entry name" value="EGF_CA"/>
    <property type="match status" value="1"/>
</dbReference>
<dbReference type="SMART" id="SM00181">
    <property type="entry name" value="EGF"/>
    <property type="match status" value="3"/>
</dbReference>
<dbReference type="OrthoDB" id="10040649at2759"/>
<keyword evidence="3" id="KW-0677">Repeat</keyword>
<dbReference type="PROSITE" id="PS00022">
    <property type="entry name" value="EGF_1"/>
    <property type="match status" value="1"/>
</dbReference>
<evidence type="ECO:0000256" key="2">
    <source>
        <dbReference type="ARBA" id="ARBA00022729"/>
    </source>
</evidence>
<dbReference type="PANTHER" id="PTHR24039">
    <property type="entry name" value="FIBRILLIN-RELATED"/>
    <property type="match status" value="1"/>
</dbReference>
<dbReference type="Gene3D" id="2.10.25.10">
    <property type="entry name" value="Laminin"/>
    <property type="match status" value="1"/>
</dbReference>
<dbReference type="InterPro" id="IPR009030">
    <property type="entry name" value="Growth_fac_rcpt_cys_sf"/>
</dbReference>
<feature type="non-terminal residue" evidence="9">
    <location>
        <position position="1"/>
    </location>
</feature>
<dbReference type="Pfam" id="PF07645">
    <property type="entry name" value="EGF_CA"/>
    <property type="match status" value="1"/>
</dbReference>
<feature type="region of interest" description="Disordered" evidence="6">
    <location>
        <begin position="24"/>
        <end position="54"/>
    </location>
</feature>
<dbReference type="InterPro" id="IPR000742">
    <property type="entry name" value="EGF"/>
</dbReference>
<dbReference type="PROSITE" id="PS00010">
    <property type="entry name" value="ASX_HYDROXYL"/>
    <property type="match status" value="1"/>
</dbReference>
<evidence type="ECO:0000256" key="6">
    <source>
        <dbReference type="SAM" id="MobiDB-lite"/>
    </source>
</evidence>
<dbReference type="InterPro" id="IPR036364">
    <property type="entry name" value="SEA_dom_sf"/>
</dbReference>
<keyword evidence="9" id="KW-0808">Transferase</keyword>
<dbReference type="CDD" id="cd00054">
    <property type="entry name" value="EGF_CA"/>
    <property type="match status" value="1"/>
</dbReference>
<accession>A0A0K8VKG0</accession>
<evidence type="ECO:0000256" key="4">
    <source>
        <dbReference type="ARBA" id="ARBA00023157"/>
    </source>
</evidence>
<sequence>AIDELYIQPTSALHTVKKVTAENGYRRQGNGINASIQRQTRQHSGHSTRTSSMDRSLNTVVVSYAPEFNDDSASLSELDEEKEIGEFLEGARFNLATRVMWNGIELIIANDKSKPSSVKMVSKDLSQQQEKQHVPQQLYSELSQSSFRPMTLTPSTLKNKIILAMPTQSANQENFYLPADFNQFVTKTCLTTYTYRTTYLQNGSTTVESREQVISNIATEQRNYMEITPPLPLVLTLTQTASLAIGIFPTTYFYYNTINDNGHSVVQLSKHTIVNTITGPDGYINFLQPSEEATPIYETNTYYSKLKFTNILQTNDAEEMFVTTNILTQVIVTESLAPCNSLLLKYIGPNSAHIKSESNGILTYKKPEPIKHSKTVLYEKKSKYNIHIYTTKTFVTTLTYLKTTSVKTSDNENYSTMHRISPFKKLATSEMVERIQSAQNELHSTVSYRTRIIENVITETVPSSLFHNELVSKFRDVLQTTKPERHIFITTASLLNGETLEITAMRIFKPSLATAKEKLKNGLTPEETTVLMSTSVPLQNIHTLSDVLSKRTKLNTTLKISTTDTKIQNTSTGLFNAVHAVFDEDTLSADTEYNEYHSSISPQFLKPSKPQQNQTKLHLVDNIIITTTTKNKTRLPVAVSQIIDSLNLQRLNALRPVINAMAGLLQGSFTTASNQLQLIGSSSVPSPLSTGTEIASVSSSTHLSSTKRYDYQEINGGAVIKQKKPLYIPVIDYEIVSHKKKLSNNAAVSAEGDPLAMYNAQRLHLQSNADIKYLQKQTLSHHANSRKKSESLNMLTQTNNFKILLINSGIAIRPGEVIRANSDVIIGKPNGIQHPQSLLASNLAKLEEQSQNLNVKHFDKMYKQHVQAFGKPFMSNNISAIPLKPESQTQNWNSQRKPIMKHKDNLSSKLTTQQIIRNYYANNSLPAENYQNYDYLLTPPPPAVLSNIEKLEPMPSSHITNFSVLKSLLPTRLLSSVNDLHKSKKRYYAINYNIASTHTGAQIYDRNLASNNNNKLIKMHDLIINTAKKLPEVFTFQQQSQQIENQENETSLSKYSPYSYSALNASDNVVVLTPQPSKSPEVHVGTQANHQNINLHTHVFSHNVNMHALPLTFKKETDYPKYATAIHGQIPKVAESAVRYTMSLIKIPHNEKQVQVNLTPQNIIEQIGNPDEYTKTDSSVIDSFSLYNSLPSDLTNLQQQESKAQQPLQTPFNPNYAHLYIMANNNNNIDIHNQSSGNGEDVKNEYQGMFLPAAAGLTTSDTLTQQRYPQHAGYKVNMYNTNANANKKSTNVIKNVTSVNHATTGSLNTASLYYQSNNTIDEISFLKSGNTYDTADDGLLVKNSKTKAFISHKNRDNSKSKPKNSHYVILDEENIELNVDQHTASATNSLYNKMRTEQQKVLQPFFSPVAAMKVCNTHTTIMEQLNGDVTRNSGRNSTVPSSRKNTHPISYYATKVTQEDVEISTKSPVTSQMSLNKNKCTHNTQLWSRGTHFDVERSEILQNATQKQQKKEPTHNETLTFNQHQEKICDLPSPITASSTLSLFRKQQQPEPLPSVKLQTPVEHPSNTQDYKTVNLKAILQTLLQSTPLEAAQIPLPSHTKNRYLGRTTAFTINRNIPKEIPVSKINGTLTNSVVRGDINLISSTKVFLGISTNALSAINYNDNKHIKPTATMRDTSSISLLWNSSTVYTAFQIPGKHVNNFTADSKYTTELYTNNKRKNTMYVQQSREYELQPKTDVSIISNHYVLVTIKPFLESSEAVTISPSSGGSLTDAFTHLKALPNRLLGAIVDKSNLTNDETKSQWHLKYNSRTIISSDTIFYRNIELLPTKYITRAHLITSPSTDSRIFKTTAYDQLQNVSFFETKLQTIDNTITLSEYPFGNVTVKESESSTEKAKETTAKILETYTNIFAEATRVTLGSVLPIAEFVINKEEKPDKSFNLANDIITTEIVENDNANPHFNVGNYILPQYEQDPFTHAILSHKPQNNNIKHNNSFEIYEDNSNKIKMGTKNEVQILNISNITAESVYDPKNSIFIVMTNSQSNIKAKQPHGLSNVIKPDSADASSTVSGAAGDFDNIDTNTGTFQLDYDDSVSVFNLPARDEESIVEPHDFRTKINEVSLGGVFIASPSKKNDFTVINPMENSTCMPPCKMTSNEVCTLAELRWLCVCRPGFARMFPDRPCKPTYTYQLSLHIDHFGDFKLVYDHVLADNSTNEYKHLATVTKEAINRMVMQSDLRDIYHGVQLSTFTSIYDGNMGTGGKTANTESSDLSANLLLQLSENSNEVRLMAVFKKYLRFTNYSIGGTKLFTDRNGVESLAITDFNECAHGNFHDCSSHALCFNLQGTYTCSCKENFADLSGNRIYPGRICSAELVGCDRCHYHGKCAIKKFNHLYTSEHVVCECFAWYTGSTCQLNLKIVLVVLIAVGTLLFTLLIFCILLMCTKRHTLRKKYPAASQYNRGIHRITGLPDISLINGKSTHGIRGCRSKRIKIDKCAIIKDTSSESSKNTLLYVLKKDPTDISKKSYRRSRDPHIKADSSSVNVERQRYSPYGHVAKPETVNVNATYNEEDTLNKHNCFTDSTYKSTRHADQPLTVMIPRAKYHSSVLVQTGLLHQHLIMEHTKKQDEQRRVQQKRYNKSDGTTLMTLRRDNNRNNMQKHKKVLSKLNIRGSEHVEVMPGRNIVDGDCELKNMHLHQLGALVSAGFEVSALVGENILITSSTAKNKHITLALNNSGIIDEFDSNYLRSNLNRGYDIAKNNDSNDSNIDNSKRIIRLNQATLVPSEQQKQYQQQMAKLCSYRSSSENRSSGKDENNFLDSMDVWFGHYQRNMLSTEALSSEESTAQTTMKPLHIRFDVLTSNTNDDTNSMAEREVGSTFLLPHTHLYEPDKQESDISGFDI</sequence>
<feature type="transmembrane region" description="Helical" evidence="7">
    <location>
        <begin position="2415"/>
        <end position="2439"/>
    </location>
</feature>
<keyword evidence="7" id="KW-1133">Transmembrane helix</keyword>
<dbReference type="InterPro" id="IPR000152">
    <property type="entry name" value="EGF-type_Asp/Asn_hydroxyl_site"/>
</dbReference>
<keyword evidence="7" id="KW-0812">Transmembrane</keyword>
<evidence type="ECO:0000256" key="3">
    <source>
        <dbReference type="ARBA" id="ARBA00022737"/>
    </source>
</evidence>
<dbReference type="InterPro" id="IPR001881">
    <property type="entry name" value="EGF-like_Ca-bd_dom"/>
</dbReference>
<dbReference type="SUPFAM" id="SSF57184">
    <property type="entry name" value="Growth factor receptor domain"/>
    <property type="match status" value="1"/>
</dbReference>
<dbReference type="PANTHER" id="PTHR24039:SF58">
    <property type="entry name" value="EGF-LIKE DOMAIN-CONTAINING PROTEIN"/>
    <property type="match status" value="1"/>
</dbReference>
<reference evidence="9" key="1">
    <citation type="submission" date="2015-06" db="EMBL/GenBank/DDBJ databases">
        <authorList>
            <person name="Hoefler B.C."/>
            <person name="Straight P.D."/>
        </authorList>
    </citation>
    <scope>NUCLEOTIDE SEQUENCE</scope>
</reference>
<dbReference type="InterPro" id="IPR018097">
    <property type="entry name" value="EGF_Ca-bd_CS"/>
</dbReference>
<evidence type="ECO:0000256" key="5">
    <source>
        <dbReference type="PROSITE-ProRule" id="PRU00076"/>
    </source>
</evidence>
<gene>
    <name evidence="9" type="primary">nell2_6</name>
    <name evidence="9" type="ORF">c3_g2_i3</name>
</gene>
<feature type="compositionally biased region" description="Basic and acidic residues" evidence="6">
    <location>
        <begin position="2520"/>
        <end position="2533"/>
    </location>
</feature>
<feature type="domain" description="EGF-like" evidence="8">
    <location>
        <begin position="2319"/>
        <end position="2358"/>
    </location>
</feature>
<evidence type="ECO:0000259" key="8">
    <source>
        <dbReference type="PROSITE" id="PS50026"/>
    </source>
</evidence>
<comment type="caution">
    <text evidence="5">Lacks conserved residue(s) required for the propagation of feature annotation.</text>
</comment>
<dbReference type="GO" id="GO:0005509">
    <property type="term" value="F:calcium ion binding"/>
    <property type="evidence" value="ECO:0007669"/>
    <property type="project" value="InterPro"/>
</dbReference>
<evidence type="ECO:0000313" key="9">
    <source>
        <dbReference type="EMBL" id="JAI39362.1"/>
    </source>
</evidence>
<keyword evidence="4" id="KW-1015">Disulfide bond</keyword>
<keyword evidence="9" id="KW-0418">Kinase</keyword>
<name>A0A0K8VKG0_BACLA</name>
<keyword evidence="7" id="KW-0472">Membrane</keyword>
<evidence type="ECO:0000256" key="7">
    <source>
        <dbReference type="SAM" id="Phobius"/>
    </source>
</evidence>
<dbReference type="PROSITE" id="PS01187">
    <property type="entry name" value="EGF_CA"/>
    <property type="match status" value="1"/>
</dbReference>
<dbReference type="InterPro" id="IPR049883">
    <property type="entry name" value="NOTCH1_EGF-like"/>
</dbReference>
<feature type="compositionally biased region" description="Polar residues" evidence="6">
    <location>
        <begin position="30"/>
        <end position="39"/>
    </location>
</feature>
<keyword evidence="1 5" id="KW-0245">EGF-like domain</keyword>
<organism evidence="9">
    <name type="scientific">Bactrocera latifrons</name>
    <name type="common">Malaysian fruit fly</name>
    <name type="synonym">Chaetodacus latifrons</name>
    <dbReference type="NCBI Taxonomy" id="174628"/>
    <lineage>
        <taxon>Eukaryota</taxon>
        <taxon>Metazoa</taxon>
        <taxon>Ecdysozoa</taxon>
        <taxon>Arthropoda</taxon>
        <taxon>Hexapoda</taxon>
        <taxon>Insecta</taxon>
        <taxon>Pterygota</taxon>
        <taxon>Neoptera</taxon>
        <taxon>Endopterygota</taxon>
        <taxon>Diptera</taxon>
        <taxon>Brachycera</taxon>
        <taxon>Muscomorpha</taxon>
        <taxon>Tephritoidea</taxon>
        <taxon>Tephritidae</taxon>
        <taxon>Bactrocera</taxon>
        <taxon>Bactrocera</taxon>
    </lineage>
</organism>